<evidence type="ECO:0000313" key="3">
    <source>
        <dbReference type="Proteomes" id="UP001054945"/>
    </source>
</evidence>
<protein>
    <submittedName>
        <fullName evidence="2">Uncharacterized protein</fullName>
    </submittedName>
</protein>
<dbReference type="Proteomes" id="UP001054945">
    <property type="component" value="Unassembled WGS sequence"/>
</dbReference>
<organism evidence="2 3">
    <name type="scientific">Caerostris extrusa</name>
    <name type="common">Bark spider</name>
    <name type="synonym">Caerostris bankana</name>
    <dbReference type="NCBI Taxonomy" id="172846"/>
    <lineage>
        <taxon>Eukaryota</taxon>
        <taxon>Metazoa</taxon>
        <taxon>Ecdysozoa</taxon>
        <taxon>Arthropoda</taxon>
        <taxon>Chelicerata</taxon>
        <taxon>Arachnida</taxon>
        <taxon>Araneae</taxon>
        <taxon>Araneomorphae</taxon>
        <taxon>Entelegynae</taxon>
        <taxon>Araneoidea</taxon>
        <taxon>Araneidae</taxon>
        <taxon>Caerostris</taxon>
    </lineage>
</organism>
<evidence type="ECO:0000256" key="1">
    <source>
        <dbReference type="SAM" id="MobiDB-lite"/>
    </source>
</evidence>
<accession>A0AAV4TVF1</accession>
<sequence length="76" mass="8601">MRGRLEMFAIYPLAPRETNDSKLPTPTHPPPSNSVGILPSPEDIHETFLSEVRWCASMFETSHWKAFLRGTFPSSV</sequence>
<feature type="region of interest" description="Disordered" evidence="1">
    <location>
        <begin position="16"/>
        <end position="39"/>
    </location>
</feature>
<dbReference type="AlphaFoldDB" id="A0AAV4TVF1"/>
<keyword evidence="3" id="KW-1185">Reference proteome</keyword>
<dbReference type="EMBL" id="BPLR01011842">
    <property type="protein sequence ID" value="GIY49491.1"/>
    <property type="molecule type" value="Genomic_DNA"/>
</dbReference>
<proteinExistence type="predicted"/>
<gene>
    <name evidence="2" type="ORF">CEXT_318661</name>
</gene>
<name>A0AAV4TVF1_CAEEX</name>
<reference evidence="2 3" key="1">
    <citation type="submission" date="2021-06" db="EMBL/GenBank/DDBJ databases">
        <title>Caerostris extrusa draft genome.</title>
        <authorList>
            <person name="Kono N."/>
            <person name="Arakawa K."/>
        </authorList>
    </citation>
    <scope>NUCLEOTIDE SEQUENCE [LARGE SCALE GENOMIC DNA]</scope>
</reference>
<evidence type="ECO:0000313" key="2">
    <source>
        <dbReference type="EMBL" id="GIY49491.1"/>
    </source>
</evidence>
<comment type="caution">
    <text evidence="2">The sequence shown here is derived from an EMBL/GenBank/DDBJ whole genome shotgun (WGS) entry which is preliminary data.</text>
</comment>